<accession>A0A0C3BFK1</accession>
<evidence type="ECO:0000313" key="2">
    <source>
        <dbReference type="EMBL" id="KIM30939.1"/>
    </source>
</evidence>
<dbReference type="PROSITE" id="PS50011">
    <property type="entry name" value="PROTEIN_KINASE_DOM"/>
    <property type="match status" value="1"/>
</dbReference>
<evidence type="ECO:0000259" key="1">
    <source>
        <dbReference type="PROSITE" id="PS50011"/>
    </source>
</evidence>
<dbReference type="InterPro" id="IPR000719">
    <property type="entry name" value="Prot_kinase_dom"/>
</dbReference>
<keyword evidence="3" id="KW-1185">Reference proteome</keyword>
<reference evidence="2 3" key="1">
    <citation type="submission" date="2014-04" db="EMBL/GenBank/DDBJ databases">
        <authorList>
            <consortium name="DOE Joint Genome Institute"/>
            <person name="Kuo A."/>
            <person name="Zuccaro A."/>
            <person name="Kohler A."/>
            <person name="Nagy L.G."/>
            <person name="Floudas D."/>
            <person name="Copeland A."/>
            <person name="Barry K.W."/>
            <person name="Cichocki N."/>
            <person name="Veneault-Fourrey C."/>
            <person name="LaButti K."/>
            <person name="Lindquist E.A."/>
            <person name="Lipzen A."/>
            <person name="Lundell T."/>
            <person name="Morin E."/>
            <person name="Murat C."/>
            <person name="Sun H."/>
            <person name="Tunlid A."/>
            <person name="Henrissat B."/>
            <person name="Grigoriev I.V."/>
            <person name="Hibbett D.S."/>
            <person name="Martin F."/>
            <person name="Nordberg H.P."/>
            <person name="Cantor M.N."/>
            <person name="Hua S.X."/>
        </authorList>
    </citation>
    <scope>NUCLEOTIDE SEQUENCE [LARGE SCALE GENOMIC DNA]</scope>
    <source>
        <strain evidence="2 3">MAFF 305830</strain>
    </source>
</reference>
<dbReference type="EMBL" id="KN824283">
    <property type="protein sequence ID" value="KIM30939.1"/>
    <property type="molecule type" value="Genomic_DNA"/>
</dbReference>
<protein>
    <recommendedName>
        <fullName evidence="1">Protein kinase domain-containing protein</fullName>
    </recommendedName>
</protein>
<reference evidence="3" key="2">
    <citation type="submission" date="2015-01" db="EMBL/GenBank/DDBJ databases">
        <title>Evolutionary Origins and Diversification of the Mycorrhizal Mutualists.</title>
        <authorList>
            <consortium name="DOE Joint Genome Institute"/>
            <consortium name="Mycorrhizal Genomics Consortium"/>
            <person name="Kohler A."/>
            <person name="Kuo A."/>
            <person name="Nagy L.G."/>
            <person name="Floudas D."/>
            <person name="Copeland A."/>
            <person name="Barry K.W."/>
            <person name="Cichocki N."/>
            <person name="Veneault-Fourrey C."/>
            <person name="LaButti K."/>
            <person name="Lindquist E.A."/>
            <person name="Lipzen A."/>
            <person name="Lundell T."/>
            <person name="Morin E."/>
            <person name="Murat C."/>
            <person name="Riley R."/>
            <person name="Ohm R."/>
            <person name="Sun H."/>
            <person name="Tunlid A."/>
            <person name="Henrissat B."/>
            <person name="Grigoriev I.V."/>
            <person name="Hibbett D.S."/>
            <person name="Martin F."/>
        </authorList>
    </citation>
    <scope>NUCLEOTIDE SEQUENCE [LARGE SCALE GENOMIC DNA]</scope>
    <source>
        <strain evidence="3">MAFF 305830</strain>
    </source>
</reference>
<organism evidence="2 3">
    <name type="scientific">Serendipita vermifera MAFF 305830</name>
    <dbReference type="NCBI Taxonomy" id="933852"/>
    <lineage>
        <taxon>Eukaryota</taxon>
        <taxon>Fungi</taxon>
        <taxon>Dikarya</taxon>
        <taxon>Basidiomycota</taxon>
        <taxon>Agaricomycotina</taxon>
        <taxon>Agaricomycetes</taxon>
        <taxon>Sebacinales</taxon>
        <taxon>Serendipitaceae</taxon>
        <taxon>Serendipita</taxon>
    </lineage>
</organism>
<dbReference type="HOGENOM" id="CLU_2851168_0_0_1"/>
<dbReference type="Proteomes" id="UP000054097">
    <property type="component" value="Unassembled WGS sequence"/>
</dbReference>
<dbReference type="SUPFAM" id="SSF56112">
    <property type="entry name" value="Protein kinase-like (PK-like)"/>
    <property type="match status" value="1"/>
</dbReference>
<feature type="domain" description="Protein kinase" evidence="1">
    <location>
        <begin position="1"/>
        <end position="65"/>
    </location>
</feature>
<gene>
    <name evidence="2" type="ORF">M408DRAFT_327855</name>
</gene>
<dbReference type="GO" id="GO:0004672">
    <property type="term" value="F:protein kinase activity"/>
    <property type="evidence" value="ECO:0007669"/>
    <property type="project" value="InterPro"/>
</dbReference>
<dbReference type="Gene3D" id="1.10.510.10">
    <property type="entry name" value="Transferase(Phosphotransferase) domain 1"/>
    <property type="match status" value="1"/>
</dbReference>
<sequence length="65" mass="7072">MFIDEGGTGLTTTSEHTGTTRYLAPELVASDTTVYPTLSSDVYALGCLGLEFIYFQNPTQSMRTT</sequence>
<proteinExistence type="predicted"/>
<evidence type="ECO:0000313" key="3">
    <source>
        <dbReference type="Proteomes" id="UP000054097"/>
    </source>
</evidence>
<dbReference type="GO" id="GO:0005524">
    <property type="term" value="F:ATP binding"/>
    <property type="evidence" value="ECO:0007669"/>
    <property type="project" value="InterPro"/>
</dbReference>
<dbReference type="InterPro" id="IPR011009">
    <property type="entry name" value="Kinase-like_dom_sf"/>
</dbReference>
<name>A0A0C3BFK1_SERVB</name>
<dbReference type="AlphaFoldDB" id="A0A0C3BFK1"/>